<feature type="compositionally biased region" description="Pro residues" evidence="1">
    <location>
        <begin position="542"/>
        <end position="552"/>
    </location>
</feature>
<accession>A0A1D9FZN2</accession>
<proteinExistence type="predicted"/>
<feature type="region of interest" description="Disordered" evidence="1">
    <location>
        <begin position="39"/>
        <end position="62"/>
    </location>
</feature>
<feature type="compositionally biased region" description="Polar residues" evidence="1">
    <location>
        <begin position="512"/>
        <end position="541"/>
    </location>
</feature>
<name>A0A1D9FZN2_MOOP1</name>
<organism evidence="2">
    <name type="scientific">Moorena producens (strain JHB)</name>
    <dbReference type="NCBI Taxonomy" id="1454205"/>
    <lineage>
        <taxon>Bacteria</taxon>
        <taxon>Bacillati</taxon>
        <taxon>Cyanobacteriota</taxon>
        <taxon>Cyanophyceae</taxon>
        <taxon>Coleofasciculales</taxon>
        <taxon>Coleofasciculaceae</taxon>
        <taxon>Moorena</taxon>
    </lineage>
</organism>
<evidence type="ECO:0000313" key="2">
    <source>
        <dbReference type="EMBL" id="AOY80620.2"/>
    </source>
</evidence>
<sequence>MGKSRRKEAELARKKARERKYAHVDDSSDIAIRQQAMEKYEAEKKHESKNNKLFQNENVRRGAIQKEEDEAIEALKRQELNQQEQRQRQEIEREEDEAIEALRRQELNQQEQRQRQEIEREEDEAIKALRRQELNQQEQRQRQEIEREEDEAIEALRRQELNQQEQRQRQEIEREYEEGIEALKRQELNQQEQRQRQEIEREYEEGIEAFKIQQTQERNRKKITQLIEKEIDTLVNNQRDNLQVHPDNGAQVMEGFAKLAKQDKQYLLEKVSGDVIEYLNSDLARDNNLQDENLSSFINERIGIIKKNAWKIGLVRLRQKGTRDSKTGNSPGFLLGANLGKNKQQFPKNQHDAKKVRNENGLYIPDNNEISNKTAAAVRGHQIADDFGGAAHHINAVSNTYWQEEKQTAIEKAIKQSIANNIIDPSKVVIKHTAYAYPGTTTDSIQAAKYISYKVLIKNGDKVDTVIREVIDDRTYEGQKEETSRKEINNYQDQMEKKLKEYRDHEKRLSAKNETTGQPQKLTISASKGSSNQAFSRTVPRQTPPAPKAVST</sequence>
<evidence type="ECO:0000256" key="1">
    <source>
        <dbReference type="SAM" id="MobiDB-lite"/>
    </source>
</evidence>
<dbReference type="Proteomes" id="UP000176944">
    <property type="component" value="Chromosome"/>
</dbReference>
<feature type="region of interest" description="Disordered" evidence="1">
    <location>
        <begin position="1"/>
        <end position="25"/>
    </location>
</feature>
<feature type="region of interest" description="Disordered" evidence="1">
    <location>
        <begin position="504"/>
        <end position="552"/>
    </location>
</feature>
<gene>
    <name evidence="2" type="ORF">BJP36_12505</name>
</gene>
<feature type="compositionally biased region" description="Basic and acidic residues" evidence="1">
    <location>
        <begin position="7"/>
        <end position="25"/>
    </location>
</feature>
<protein>
    <submittedName>
        <fullName evidence="2">Uncharacterized protein</fullName>
    </submittedName>
</protein>
<feature type="compositionally biased region" description="Basic and acidic residues" evidence="1">
    <location>
        <begin position="39"/>
        <end position="50"/>
    </location>
</feature>
<reference evidence="2" key="2">
    <citation type="submission" date="2022-10" db="EMBL/GenBank/DDBJ databases">
        <authorList>
            <person name="Ngo T.-E."/>
        </authorList>
    </citation>
    <scope>NUCLEOTIDE SEQUENCE</scope>
    <source>
        <strain evidence="2">JHB</strain>
    </source>
</reference>
<reference evidence="2" key="1">
    <citation type="journal article" date="2017" name="Proc. Natl. Acad. Sci. U.S.A.">
        <title>Comparative genomics uncovers the prolific and distinctive metabolic potential of the cyanobacterial genus Moorea.</title>
        <authorList>
            <person name="Leao T."/>
            <person name="Castelao G."/>
            <person name="Korobeynikov A."/>
            <person name="Monroe E.A."/>
            <person name="Podell S."/>
            <person name="Glukhov E."/>
            <person name="Allen E.E."/>
            <person name="Gerwick W.H."/>
            <person name="Gerwick L."/>
        </authorList>
    </citation>
    <scope>NUCLEOTIDE SEQUENCE</scope>
    <source>
        <strain evidence="2">JHB</strain>
    </source>
</reference>
<dbReference type="EMBL" id="CP017708">
    <property type="protein sequence ID" value="AOY80620.2"/>
    <property type="molecule type" value="Genomic_DNA"/>
</dbReference>
<dbReference type="AlphaFoldDB" id="A0A1D9FZN2"/>